<dbReference type="EMBL" id="UZAM01014919">
    <property type="protein sequence ID" value="VDP36399.1"/>
    <property type="molecule type" value="Genomic_DNA"/>
</dbReference>
<name>A0A183J559_9BILA</name>
<protein>
    <submittedName>
        <fullName evidence="3">RNase_PH_C domain-containing protein</fullName>
    </submittedName>
</protein>
<sequence length="85" mass="9283">MFATECHVTGMRVNASRTKSLVLCRSPARCPLQINGEAVEQVEYLGTVFTSDGNFEEEIDRQIGVASGVLRELARPVVTKAELSV</sequence>
<dbReference type="AlphaFoldDB" id="A0A183J559"/>
<dbReference type="OrthoDB" id="425681at2759"/>
<accession>A0A183J559</accession>
<reference evidence="3" key="1">
    <citation type="submission" date="2016-06" db="UniProtKB">
        <authorList>
            <consortium name="WormBaseParasite"/>
        </authorList>
    </citation>
    <scope>IDENTIFICATION</scope>
</reference>
<gene>
    <name evidence="1" type="ORF">SBAD_LOCUS11007</name>
</gene>
<organism evidence="3">
    <name type="scientific">Soboliphyme baturini</name>
    <dbReference type="NCBI Taxonomy" id="241478"/>
    <lineage>
        <taxon>Eukaryota</taxon>
        <taxon>Metazoa</taxon>
        <taxon>Ecdysozoa</taxon>
        <taxon>Nematoda</taxon>
        <taxon>Enoplea</taxon>
        <taxon>Dorylaimia</taxon>
        <taxon>Dioctophymatida</taxon>
        <taxon>Dioctophymatoidea</taxon>
        <taxon>Soboliphymatidae</taxon>
        <taxon>Soboliphyme</taxon>
    </lineage>
</organism>
<evidence type="ECO:0000313" key="1">
    <source>
        <dbReference type="EMBL" id="VDP36399.1"/>
    </source>
</evidence>
<evidence type="ECO:0000313" key="2">
    <source>
        <dbReference type="Proteomes" id="UP000270296"/>
    </source>
</evidence>
<dbReference type="WBParaSite" id="SBAD_0001138301-mRNA-1">
    <property type="protein sequence ID" value="SBAD_0001138301-mRNA-1"/>
    <property type="gene ID" value="SBAD_0001138301"/>
</dbReference>
<keyword evidence="2" id="KW-1185">Reference proteome</keyword>
<evidence type="ECO:0000313" key="3">
    <source>
        <dbReference type="WBParaSite" id="SBAD_0001138301-mRNA-1"/>
    </source>
</evidence>
<dbReference type="Proteomes" id="UP000270296">
    <property type="component" value="Unassembled WGS sequence"/>
</dbReference>
<reference evidence="1 2" key="2">
    <citation type="submission" date="2018-11" db="EMBL/GenBank/DDBJ databases">
        <authorList>
            <consortium name="Pathogen Informatics"/>
        </authorList>
    </citation>
    <scope>NUCLEOTIDE SEQUENCE [LARGE SCALE GENOMIC DNA]</scope>
</reference>
<proteinExistence type="predicted"/>